<gene>
    <name evidence="1" type="ORF">RM519_05800</name>
</gene>
<keyword evidence="2" id="KW-1185">Reference proteome</keyword>
<name>A0ABU2Y4W8_9FLAO</name>
<protein>
    <recommendedName>
        <fullName evidence="3">Lipoprotein</fullName>
    </recommendedName>
</protein>
<accession>A0ABU2Y4W8</accession>
<organism evidence="1 2">
    <name type="scientific">Urechidicola vernalis</name>
    <dbReference type="NCBI Taxonomy" id="3075600"/>
    <lineage>
        <taxon>Bacteria</taxon>
        <taxon>Pseudomonadati</taxon>
        <taxon>Bacteroidota</taxon>
        <taxon>Flavobacteriia</taxon>
        <taxon>Flavobacteriales</taxon>
        <taxon>Flavobacteriaceae</taxon>
        <taxon>Urechidicola</taxon>
    </lineage>
</organism>
<evidence type="ECO:0008006" key="3">
    <source>
        <dbReference type="Google" id="ProtNLM"/>
    </source>
</evidence>
<dbReference type="RefSeq" id="WP_311592686.1">
    <property type="nucleotide sequence ID" value="NZ_JAVRHV010000002.1"/>
</dbReference>
<dbReference type="Proteomes" id="UP001252186">
    <property type="component" value="Unassembled WGS sequence"/>
</dbReference>
<sequence length="227" mass="25643">MKRILFSLLVIIGFTSCVSVVEVVDQYRNENDQFESLKGKKVLVINKTNDKVARERFERDLADRLRSAGVDAVESHVAFPNMEHKKRTEEDVEAEVKKVVAAGYTGAVVTGIRDKQTKYQSETTGGYDRNVNTGEGMGLTIYNYSYHYYGFGSFYGSVYNSDLGSVYVEPETTTTSYNVYIIEAVTYNLTAEKEDQLLGVITVRVTDPTSYEEVADKYTKMIAKQFK</sequence>
<evidence type="ECO:0000313" key="2">
    <source>
        <dbReference type="Proteomes" id="UP001252186"/>
    </source>
</evidence>
<reference evidence="1 2" key="1">
    <citation type="submission" date="2023-09" db="EMBL/GenBank/DDBJ databases">
        <authorList>
            <person name="Rey-Velasco X."/>
        </authorList>
    </citation>
    <scope>NUCLEOTIDE SEQUENCE [LARGE SCALE GENOMIC DNA]</scope>
    <source>
        <strain evidence="1 2">P050</strain>
    </source>
</reference>
<evidence type="ECO:0000313" key="1">
    <source>
        <dbReference type="EMBL" id="MDT0552752.1"/>
    </source>
</evidence>
<proteinExistence type="predicted"/>
<dbReference type="PROSITE" id="PS51257">
    <property type="entry name" value="PROKAR_LIPOPROTEIN"/>
    <property type="match status" value="1"/>
</dbReference>
<dbReference type="EMBL" id="JAVRHV010000002">
    <property type="protein sequence ID" value="MDT0552752.1"/>
    <property type="molecule type" value="Genomic_DNA"/>
</dbReference>
<comment type="caution">
    <text evidence="1">The sequence shown here is derived from an EMBL/GenBank/DDBJ whole genome shotgun (WGS) entry which is preliminary data.</text>
</comment>